<dbReference type="PANTHER" id="PTHR30532:SF24">
    <property type="entry name" value="FERRIC ENTEROBACTIN-BINDING PERIPLASMIC PROTEIN FEPB"/>
    <property type="match status" value="1"/>
</dbReference>
<gene>
    <name evidence="7" type="ORF">SAMN05421835_11831</name>
</gene>
<evidence type="ECO:0000256" key="2">
    <source>
        <dbReference type="ARBA" id="ARBA00008814"/>
    </source>
</evidence>
<dbReference type="InterPro" id="IPR051313">
    <property type="entry name" value="Bact_iron-sidero_bind"/>
</dbReference>
<sequence>MFAGRPRKRGALLVCLLGALLALAGCGSGGGNQDTVTTSGPAAAGAAFPVTIPTAFGDVTVPSQPKRVVALGWGDAEVALTLGVQPVGASDWLAIGGDGVPSWVPQDKRYTTPPTQLGTLEVDLEKIAALNPDLILDTRASGDKDRYNKLSGLGVPVVSIPKGAESYQTSWQDQLDIIGKALGKTAEAAKVRSDLEAKFQQAAAAHPEFAGKTAVAGAKSGAGYGAYVNGDGRVEFLKKLGFMQSPKVQALAGNGFSVSVSAERMDLLDADVTVMAAIGVAPEDISNDPLFQAVPSVKAGHAVVLSDKTISLAFASATPLGLSYAIDQVVPQLARALAR</sequence>
<dbReference type="STRING" id="115433.SAMN05421835_11831"/>
<evidence type="ECO:0000256" key="1">
    <source>
        <dbReference type="ARBA" id="ARBA00004196"/>
    </source>
</evidence>
<dbReference type="RefSeq" id="WP_091512450.1">
    <property type="nucleotide sequence ID" value="NZ_CBDQZW010000015.1"/>
</dbReference>
<dbReference type="EMBL" id="FORP01000018">
    <property type="protein sequence ID" value="SFK31884.1"/>
    <property type="molecule type" value="Genomic_DNA"/>
</dbReference>
<evidence type="ECO:0000313" key="8">
    <source>
        <dbReference type="Proteomes" id="UP000199025"/>
    </source>
</evidence>
<dbReference type="SUPFAM" id="SSF53807">
    <property type="entry name" value="Helical backbone' metal receptor"/>
    <property type="match status" value="1"/>
</dbReference>
<dbReference type="Proteomes" id="UP000199025">
    <property type="component" value="Unassembled WGS sequence"/>
</dbReference>
<comment type="subcellular location">
    <subcellularLocation>
        <location evidence="1">Cell envelope</location>
    </subcellularLocation>
</comment>
<evidence type="ECO:0000256" key="4">
    <source>
        <dbReference type="ARBA" id="ARBA00022729"/>
    </source>
</evidence>
<dbReference type="CDD" id="cd01146">
    <property type="entry name" value="FhuD"/>
    <property type="match status" value="1"/>
</dbReference>
<dbReference type="Gene3D" id="3.40.50.1980">
    <property type="entry name" value="Nitrogenase molybdenum iron protein domain"/>
    <property type="match status" value="2"/>
</dbReference>
<reference evidence="7 8" key="1">
    <citation type="submission" date="2016-10" db="EMBL/GenBank/DDBJ databases">
        <authorList>
            <person name="de Groot N.N."/>
        </authorList>
    </citation>
    <scope>NUCLEOTIDE SEQUENCE [LARGE SCALE GENOMIC DNA]</scope>
    <source>
        <strain evidence="7 8">DSM 44468</strain>
    </source>
</reference>
<dbReference type="PROSITE" id="PS50983">
    <property type="entry name" value="FE_B12_PBP"/>
    <property type="match status" value="1"/>
</dbReference>
<dbReference type="PROSITE" id="PS51257">
    <property type="entry name" value="PROKAR_LIPOPROTEIN"/>
    <property type="match status" value="1"/>
</dbReference>
<evidence type="ECO:0000256" key="5">
    <source>
        <dbReference type="SAM" id="SignalP"/>
    </source>
</evidence>
<evidence type="ECO:0000313" key="7">
    <source>
        <dbReference type="EMBL" id="SFK31884.1"/>
    </source>
</evidence>
<evidence type="ECO:0000256" key="3">
    <source>
        <dbReference type="ARBA" id="ARBA00022448"/>
    </source>
</evidence>
<dbReference type="GO" id="GO:1901678">
    <property type="term" value="P:iron coordination entity transport"/>
    <property type="evidence" value="ECO:0007669"/>
    <property type="project" value="UniProtKB-ARBA"/>
</dbReference>
<dbReference type="InterPro" id="IPR002491">
    <property type="entry name" value="ABC_transptr_periplasmic_BD"/>
</dbReference>
<organism evidence="7 8">
    <name type="scientific">Amycolatopsis sacchari</name>
    <dbReference type="NCBI Taxonomy" id="115433"/>
    <lineage>
        <taxon>Bacteria</taxon>
        <taxon>Bacillati</taxon>
        <taxon>Actinomycetota</taxon>
        <taxon>Actinomycetes</taxon>
        <taxon>Pseudonocardiales</taxon>
        <taxon>Pseudonocardiaceae</taxon>
        <taxon>Amycolatopsis</taxon>
    </lineage>
</organism>
<feature type="chain" id="PRO_5039362836" evidence="5">
    <location>
        <begin position="25"/>
        <end position="339"/>
    </location>
</feature>
<keyword evidence="8" id="KW-1185">Reference proteome</keyword>
<dbReference type="GO" id="GO:0030288">
    <property type="term" value="C:outer membrane-bounded periplasmic space"/>
    <property type="evidence" value="ECO:0007669"/>
    <property type="project" value="TreeGrafter"/>
</dbReference>
<dbReference type="AlphaFoldDB" id="A0A1I3YJ80"/>
<keyword evidence="3" id="KW-0813">Transport</keyword>
<evidence type="ECO:0000259" key="6">
    <source>
        <dbReference type="PROSITE" id="PS50983"/>
    </source>
</evidence>
<dbReference type="PANTHER" id="PTHR30532">
    <property type="entry name" value="IRON III DICITRATE-BINDING PERIPLASMIC PROTEIN"/>
    <property type="match status" value="1"/>
</dbReference>
<dbReference type="Pfam" id="PF01497">
    <property type="entry name" value="Peripla_BP_2"/>
    <property type="match status" value="1"/>
</dbReference>
<protein>
    <submittedName>
        <fullName evidence="7">Iron complex transport system substrate-binding protein</fullName>
    </submittedName>
</protein>
<proteinExistence type="inferred from homology"/>
<comment type="similarity">
    <text evidence="2">Belongs to the bacterial solute-binding protein 8 family.</text>
</comment>
<feature type="signal peptide" evidence="5">
    <location>
        <begin position="1"/>
        <end position="24"/>
    </location>
</feature>
<dbReference type="OrthoDB" id="1846031at2"/>
<keyword evidence="4 5" id="KW-0732">Signal</keyword>
<name>A0A1I3YJ80_9PSEU</name>
<accession>A0A1I3YJ80</accession>
<feature type="domain" description="Fe/B12 periplasmic-binding" evidence="6">
    <location>
        <begin position="67"/>
        <end position="337"/>
    </location>
</feature>